<evidence type="ECO:0008006" key="4">
    <source>
        <dbReference type="Google" id="ProtNLM"/>
    </source>
</evidence>
<protein>
    <recommendedName>
        <fullName evidence="4">DUF3617 family protein</fullName>
    </recommendedName>
</protein>
<gene>
    <name evidence="2" type="ORF">GCL60_09865</name>
</gene>
<name>A0A6N6VSP5_9BACT</name>
<sequence>MKLFSLILGISLTPFMAMASNKTPKIVWSVQIIDLETGKENKLDIDTKAGKFDKQLGKDGFVCNYTAPINQNSSKAIAMKRIISCSKEGDKYTHSSASICAAVNGVTPANSAANIIISDEKESKGFSLSMVCHLENE</sequence>
<feature type="signal peptide" evidence="1">
    <location>
        <begin position="1"/>
        <end position="19"/>
    </location>
</feature>
<accession>A0A6N6VSP5</accession>
<keyword evidence="3" id="KW-1185">Reference proteome</keyword>
<dbReference type="OrthoDB" id="9849477at2"/>
<dbReference type="EMBL" id="WFLM01000003">
    <property type="protein sequence ID" value="KAB8039152.1"/>
    <property type="molecule type" value="Genomic_DNA"/>
</dbReference>
<dbReference type="AlphaFoldDB" id="A0A6N6VSP5"/>
<feature type="chain" id="PRO_5026888096" description="DUF3617 family protein" evidence="1">
    <location>
        <begin position="20"/>
        <end position="137"/>
    </location>
</feature>
<proteinExistence type="predicted"/>
<evidence type="ECO:0000313" key="2">
    <source>
        <dbReference type="EMBL" id="KAB8039152.1"/>
    </source>
</evidence>
<evidence type="ECO:0000313" key="3">
    <source>
        <dbReference type="Proteomes" id="UP000437748"/>
    </source>
</evidence>
<organism evidence="2 3">
    <name type="scientific">Silvanigrella paludirubra</name>
    <dbReference type="NCBI Taxonomy" id="2499159"/>
    <lineage>
        <taxon>Bacteria</taxon>
        <taxon>Pseudomonadati</taxon>
        <taxon>Bdellovibrionota</taxon>
        <taxon>Oligoflexia</taxon>
        <taxon>Silvanigrellales</taxon>
        <taxon>Silvanigrellaceae</taxon>
        <taxon>Silvanigrella</taxon>
    </lineage>
</organism>
<keyword evidence="1" id="KW-0732">Signal</keyword>
<comment type="caution">
    <text evidence="2">The sequence shown here is derived from an EMBL/GenBank/DDBJ whole genome shotgun (WGS) entry which is preliminary data.</text>
</comment>
<dbReference type="Proteomes" id="UP000437748">
    <property type="component" value="Unassembled WGS sequence"/>
</dbReference>
<dbReference type="RefSeq" id="WP_153420551.1">
    <property type="nucleotide sequence ID" value="NZ_WFLM01000003.1"/>
</dbReference>
<evidence type="ECO:0000256" key="1">
    <source>
        <dbReference type="SAM" id="SignalP"/>
    </source>
</evidence>
<reference evidence="2 3" key="1">
    <citation type="submission" date="2019-10" db="EMBL/GenBank/DDBJ databases">
        <title>New species of Slilvanegrellaceae.</title>
        <authorList>
            <person name="Pitt A."/>
            <person name="Hahn M.W."/>
        </authorList>
    </citation>
    <scope>NUCLEOTIDE SEQUENCE [LARGE SCALE GENOMIC DNA]</scope>
    <source>
        <strain evidence="2 3">SP-Ram-0.45-NSY-1</strain>
    </source>
</reference>